<dbReference type="InterPro" id="IPR016180">
    <property type="entry name" value="Ribosomal_uL16_dom"/>
</dbReference>
<name>A0A381UKX2_9ZZZZ</name>
<dbReference type="HAMAP" id="MF_00448">
    <property type="entry name" value="Ribosomal_uL16_arch"/>
    <property type="match status" value="1"/>
</dbReference>
<organism evidence="5">
    <name type="scientific">marine metagenome</name>
    <dbReference type="NCBI Taxonomy" id="408172"/>
    <lineage>
        <taxon>unclassified sequences</taxon>
        <taxon>metagenomes</taxon>
        <taxon>ecological metagenomes</taxon>
    </lineage>
</organism>
<dbReference type="EMBL" id="UINC01006421">
    <property type="protein sequence ID" value="SVA27423.1"/>
    <property type="molecule type" value="Genomic_DNA"/>
</dbReference>
<evidence type="ECO:0000313" key="5">
    <source>
        <dbReference type="EMBL" id="SVA27423.1"/>
    </source>
</evidence>
<dbReference type="Gene3D" id="3.90.1170.10">
    <property type="entry name" value="Ribosomal protein L10e/L16"/>
    <property type="match status" value="1"/>
</dbReference>
<dbReference type="InterPro" id="IPR022981">
    <property type="entry name" value="Ribosomal_uL16_arc"/>
</dbReference>
<comment type="similarity">
    <text evidence="1">Belongs to the universal ribosomal protein uL16 family.</text>
</comment>
<dbReference type="GO" id="GO:0003735">
    <property type="term" value="F:structural constituent of ribosome"/>
    <property type="evidence" value="ECO:0007669"/>
    <property type="project" value="InterPro"/>
</dbReference>
<evidence type="ECO:0000256" key="3">
    <source>
        <dbReference type="ARBA" id="ARBA00023274"/>
    </source>
</evidence>
<evidence type="ECO:0000256" key="4">
    <source>
        <dbReference type="ARBA" id="ARBA00035542"/>
    </source>
</evidence>
<proteinExistence type="inferred from homology"/>
<gene>
    <name evidence="5" type="ORF">METZ01_LOCUS80277</name>
</gene>
<protein>
    <recommendedName>
        <fullName evidence="4">50S ribosomal protein L10e</fullName>
    </recommendedName>
</protein>
<dbReference type="InterPro" id="IPR001197">
    <property type="entry name" value="Ribosomal_uL16_euk_arch"/>
</dbReference>
<reference evidence="5" key="1">
    <citation type="submission" date="2018-05" db="EMBL/GenBank/DDBJ databases">
        <authorList>
            <person name="Lanie J.A."/>
            <person name="Ng W.-L."/>
            <person name="Kazmierczak K.M."/>
            <person name="Andrzejewski T.M."/>
            <person name="Davidsen T.M."/>
            <person name="Wayne K.J."/>
            <person name="Tettelin H."/>
            <person name="Glass J.I."/>
            <person name="Rusch D."/>
            <person name="Podicherti R."/>
            <person name="Tsui H.-C.T."/>
            <person name="Winkler M.E."/>
        </authorList>
    </citation>
    <scope>NUCLEOTIDE SEQUENCE</scope>
</reference>
<evidence type="ECO:0000256" key="2">
    <source>
        <dbReference type="ARBA" id="ARBA00022980"/>
    </source>
</evidence>
<dbReference type="PIRSF" id="PIRSF005590">
    <property type="entry name" value="Ribosomal_L10"/>
    <property type="match status" value="1"/>
</dbReference>
<dbReference type="InterPro" id="IPR047873">
    <property type="entry name" value="Ribosomal_uL16"/>
</dbReference>
<accession>A0A381UKX2</accession>
<dbReference type="SUPFAM" id="SSF54686">
    <property type="entry name" value="Ribosomal protein L16p/L10e"/>
    <property type="match status" value="1"/>
</dbReference>
<keyword evidence="2" id="KW-0689">Ribosomal protein</keyword>
<dbReference type="PANTHER" id="PTHR11726">
    <property type="entry name" value="60S RIBOSOMAL PROTEIN L10"/>
    <property type="match status" value="1"/>
</dbReference>
<evidence type="ECO:0000256" key="1">
    <source>
        <dbReference type="ARBA" id="ARBA00008931"/>
    </source>
</evidence>
<dbReference type="GO" id="GO:1990904">
    <property type="term" value="C:ribonucleoprotein complex"/>
    <property type="evidence" value="ECO:0007669"/>
    <property type="project" value="UniProtKB-KW"/>
</dbReference>
<dbReference type="CDD" id="cd01433">
    <property type="entry name" value="Ribosomal_L16_L10e"/>
    <property type="match status" value="1"/>
</dbReference>
<dbReference type="InterPro" id="IPR036920">
    <property type="entry name" value="Ribosomal_uL16_sf"/>
</dbReference>
<dbReference type="GO" id="GO:0006412">
    <property type="term" value="P:translation"/>
    <property type="evidence" value="ECO:0007669"/>
    <property type="project" value="InterPro"/>
</dbReference>
<dbReference type="Pfam" id="PF00252">
    <property type="entry name" value="Ribosomal_L16"/>
    <property type="match status" value="1"/>
</dbReference>
<keyword evidence="3" id="KW-0687">Ribonucleoprotein</keyword>
<dbReference type="AlphaFoldDB" id="A0A381UKX2"/>
<sequence length="170" mass="18632">MAKKNPAHMFRGQTKAYTRREYIGGVPTSRITQFDVGAPGAKFDSEVVLTLSADEKCLIRHNALESARITANRHIMTAAGREGYHLKIRVYPHQVLRHNKVAQGAGADRVSQGMRLSFGKSVGVAANVKAGQKIITLRTSREFLDAAKDALRKSSHKLPTPCHIEVSEAS</sequence>
<dbReference type="GO" id="GO:0005840">
    <property type="term" value="C:ribosome"/>
    <property type="evidence" value="ECO:0007669"/>
    <property type="project" value="UniProtKB-KW"/>
</dbReference>
<dbReference type="NCBIfam" id="NF003239">
    <property type="entry name" value="PRK04199.1-4"/>
    <property type="match status" value="1"/>
</dbReference>